<feature type="transmembrane region" description="Helical" evidence="2">
    <location>
        <begin position="918"/>
        <end position="940"/>
    </location>
</feature>
<evidence type="ECO:0000256" key="1">
    <source>
        <dbReference type="SAM" id="MobiDB-lite"/>
    </source>
</evidence>
<evidence type="ECO:0000313" key="4">
    <source>
        <dbReference type="EMBL" id="WIM67490.1"/>
    </source>
</evidence>
<feature type="transmembrane region" description="Helical" evidence="2">
    <location>
        <begin position="305"/>
        <end position="325"/>
    </location>
</feature>
<name>A0ABY8VIV5_9CORY</name>
<feature type="transmembrane region" description="Helical" evidence="2">
    <location>
        <begin position="98"/>
        <end position="115"/>
    </location>
</feature>
<feature type="transmembrane region" description="Helical" evidence="2">
    <location>
        <begin position="169"/>
        <end position="200"/>
    </location>
</feature>
<keyword evidence="2" id="KW-0812">Transmembrane</keyword>
<sequence length="1011" mass="108676">MALSTARVPSATQGFRGHLAGWLCFAILAFLQQPGRTAADTKLDLALDPLGFLTQATSAYTDNFTLGQIQNQAYGYLFPQGLFFVLTDPLPDWVAQRIWWTVVMGVAFSGTLMLARRMSLPGMIPAILYALSPRILTTLTAISSEAWPVALVPWTLIPLVSQRLTWRHALAAVAPVALMGAVNATATLMACIPAGVLLLYRRAWPALAQWLAGCAVVSAWWIGPLLVLGRYSPPFTDFIESSHTTTYWFNLAEIFRGTTSWTPFVETERVAGNLLVAEPLFILATMAVAAFGFVGLASQSMPWRGYLIALLCLGVLVMGLSHGPLSAPVLSLFDDQLAPFRNLHKLDPVVRLPLVLGVGHLVSRIRSRPPALVALGLVVLAATAPAWSLRLAPQGTWEEIPAYWYEATEFVDKHAPGTRTLVLPETSFARQTWGWTRDEPIQALSETPFAVRDAVPLIDPEAIRGLDGVLAALHEDAEDGAEALRSIGVGAVIVRHDLEKIDFEGELPGEKHTFGKVDVYLLDPKADMMVTSGKPVTVAGGGEALALLDSIYGYSPRQLVSQDAQIVTDTPALAVRNYGTLDSASSAHLRDMSEGADIHNKVPDYPSTGPRTSVVETGGSASASSSASDASSFGGADPARSLTAAFDGNTRTAWWPQPGDTGWIESTVEGEEFTLTVTNTTKVRVISGDFDREVSLSSYSPRTVRVPGDTVRIEFTEPVGVAELDSGVKRIVTVPDTSPDAEVFLFQRLLPETEWLQRAFTTHDDATWELSAPATIDGEDYEAGPVELPAGEHVIDTKVEMITLEKSIPSAGWEPFTGRVESSTSEQTLLTGRGYIEGMRASIGDVELQLTRIDAGHAAFVIPPNVSGPVEFSFAGNAAYRASLIGGGIAGILGLLVALFAWRTRRDQQYRPVPASPWVIPLITVVLIGGIPGVIGAVIAWGIRRYTLIPPWALAGGMLTFMGLWLARAPWPTADYAGNSVAMVVAGCAALVCLAPPTRWIQRAPGRSTSS</sequence>
<feature type="region of interest" description="Disordered" evidence="1">
    <location>
        <begin position="597"/>
        <end position="635"/>
    </location>
</feature>
<feature type="transmembrane region" description="Helical" evidence="2">
    <location>
        <begin position="952"/>
        <end position="971"/>
    </location>
</feature>
<keyword evidence="2" id="KW-1133">Transmembrane helix</keyword>
<feature type="transmembrane region" description="Helical" evidence="2">
    <location>
        <begin position="977"/>
        <end position="995"/>
    </location>
</feature>
<evidence type="ECO:0000256" key="2">
    <source>
        <dbReference type="SAM" id="Phobius"/>
    </source>
</evidence>
<accession>A0ABY8VIV5</accession>
<feature type="transmembrane region" description="Helical" evidence="2">
    <location>
        <begin position="280"/>
        <end position="298"/>
    </location>
</feature>
<protein>
    <submittedName>
        <fullName evidence="4">Alpha-(1-&gt;3)-arabinofuranosyltransferase family protein</fullName>
    </submittedName>
</protein>
<dbReference type="InterPro" id="IPR021798">
    <property type="entry name" value="AftD_N"/>
</dbReference>
<gene>
    <name evidence="4" type="ORF">QP027_10360</name>
</gene>
<feature type="transmembrane region" description="Helical" evidence="2">
    <location>
        <begin position="135"/>
        <end position="157"/>
    </location>
</feature>
<dbReference type="RefSeq" id="WP_284824627.1">
    <property type="nucleotide sequence ID" value="NZ_CP126969.1"/>
</dbReference>
<keyword evidence="5" id="KW-1185">Reference proteome</keyword>
<dbReference type="Proteomes" id="UP001225598">
    <property type="component" value="Chromosome"/>
</dbReference>
<feature type="domain" description="Alpha-(1-&gt;3)-arabinofuranosyltransferase N-terminal GT-C" evidence="3">
    <location>
        <begin position="25"/>
        <end position="500"/>
    </location>
</feature>
<reference evidence="4 5" key="1">
    <citation type="submission" date="2023-05" db="EMBL/GenBank/DDBJ databases">
        <title>Corynebacterium suedekumii sp. nov. and Corynebacterium breve sp. nov. isolated from raw cow's milk.</title>
        <authorList>
            <person name="Baer M.K."/>
            <person name="Mehl L."/>
            <person name="Hellmuth R."/>
            <person name="Marke G."/>
            <person name="Lipski A."/>
        </authorList>
    </citation>
    <scope>NUCLEOTIDE SEQUENCE [LARGE SCALE GENOMIC DNA]</scope>
    <source>
        <strain evidence="4 5">R4</strain>
    </source>
</reference>
<proteinExistence type="predicted"/>
<dbReference type="Pfam" id="PF11847">
    <property type="entry name" value="GT-C_AftD"/>
    <property type="match status" value="1"/>
</dbReference>
<evidence type="ECO:0000259" key="3">
    <source>
        <dbReference type="Pfam" id="PF11847"/>
    </source>
</evidence>
<dbReference type="EMBL" id="CP126969">
    <property type="protein sequence ID" value="WIM67490.1"/>
    <property type="molecule type" value="Genomic_DNA"/>
</dbReference>
<feature type="transmembrane region" description="Helical" evidence="2">
    <location>
        <begin position="882"/>
        <end position="902"/>
    </location>
</feature>
<evidence type="ECO:0000313" key="5">
    <source>
        <dbReference type="Proteomes" id="UP001225598"/>
    </source>
</evidence>
<feature type="compositionally biased region" description="Low complexity" evidence="1">
    <location>
        <begin position="618"/>
        <end position="635"/>
    </location>
</feature>
<organism evidence="4 5">
    <name type="scientific">Corynebacterium breve</name>
    <dbReference type="NCBI Taxonomy" id="3049799"/>
    <lineage>
        <taxon>Bacteria</taxon>
        <taxon>Bacillati</taxon>
        <taxon>Actinomycetota</taxon>
        <taxon>Actinomycetes</taxon>
        <taxon>Mycobacteriales</taxon>
        <taxon>Corynebacteriaceae</taxon>
        <taxon>Corynebacterium</taxon>
    </lineage>
</organism>
<keyword evidence="2" id="KW-0472">Membrane</keyword>
<feature type="transmembrane region" description="Helical" evidence="2">
    <location>
        <begin position="207"/>
        <end position="228"/>
    </location>
</feature>